<proteinExistence type="predicted"/>
<protein>
    <submittedName>
        <fullName evidence="2">Uncharacterized protein</fullName>
    </submittedName>
</protein>
<feature type="transmembrane region" description="Helical" evidence="1">
    <location>
        <begin position="52"/>
        <end position="74"/>
    </location>
</feature>
<keyword evidence="1" id="KW-0472">Membrane</keyword>
<dbReference type="PANTHER" id="PTHR31210:SF11">
    <property type="entry name" value="KETOGLUTARATE REDUCTASE TRANS-SPLICING-LIKE PROTEIN, PUTATIVE (DUF707)-RELATED"/>
    <property type="match status" value="1"/>
</dbReference>
<dbReference type="PANTHER" id="PTHR31210">
    <property type="entry name" value="OS06G0731900 PROTEIN"/>
    <property type="match status" value="1"/>
</dbReference>
<evidence type="ECO:0000313" key="3">
    <source>
        <dbReference type="Proteomes" id="UP001162972"/>
    </source>
</evidence>
<sequence length="310" mass="35088">MDDILFGNEDRFSLAFYLVAEKKEKMRRKLNFFGLMGLLYVSAPSDPKRGSYLCSLLIAVSLICSVYFVGSAFFGKQYKERLTAWGVIEATQTSDICKDHCRPSGSEALPQGIVTEKSNYKMRPLWGSSLKDDNPQPSMSLLAIAVGIKQKAIVNQIVKKFPLSDFVVMLFHYDGVVDEWRGLSWSDSAIHVSAVNQTKWWFAKRFLHPDIVAEYNYIFLWDEDLGVENFNPRRYLSIVKDEGLEVSQPALDPSKSTVHHQITARVRNSIVHRIFLNLSNCVSVTYFSSSEATQGVTATALHLRAQVGWK</sequence>
<keyword evidence="3" id="KW-1185">Reference proteome</keyword>
<reference evidence="2 3" key="1">
    <citation type="journal article" date="2023" name="Int. J. Mol. Sci.">
        <title>De Novo Assembly and Annotation of 11 Diverse Shrub Willow (Salix) Genomes Reveals Novel Gene Organization in Sex-Linked Regions.</title>
        <authorList>
            <person name="Hyden B."/>
            <person name="Feng K."/>
            <person name="Yates T.B."/>
            <person name="Jawdy S."/>
            <person name="Cereghino C."/>
            <person name="Smart L.B."/>
            <person name="Muchero W."/>
        </authorList>
    </citation>
    <scope>NUCLEOTIDE SEQUENCE [LARGE SCALE GENOMIC DNA]</scope>
    <source>
        <tissue evidence="2">Shoot tip</tissue>
    </source>
</reference>
<comment type="caution">
    <text evidence="2">The sequence shown here is derived from an EMBL/GenBank/DDBJ whole genome shotgun (WGS) entry which is preliminary data.</text>
</comment>
<dbReference type="InterPro" id="IPR007877">
    <property type="entry name" value="DUF707"/>
</dbReference>
<dbReference type="Pfam" id="PF05212">
    <property type="entry name" value="DUF707"/>
    <property type="match status" value="1"/>
</dbReference>
<keyword evidence="1" id="KW-0812">Transmembrane</keyword>
<evidence type="ECO:0000256" key="1">
    <source>
        <dbReference type="SAM" id="Phobius"/>
    </source>
</evidence>
<evidence type="ECO:0000313" key="2">
    <source>
        <dbReference type="EMBL" id="KAJ6427788.1"/>
    </source>
</evidence>
<gene>
    <name evidence="2" type="ORF">OIU84_023230</name>
</gene>
<keyword evidence="1" id="KW-1133">Transmembrane helix</keyword>
<organism evidence="2 3">
    <name type="scientific">Salix udensis</name>
    <dbReference type="NCBI Taxonomy" id="889485"/>
    <lineage>
        <taxon>Eukaryota</taxon>
        <taxon>Viridiplantae</taxon>
        <taxon>Streptophyta</taxon>
        <taxon>Embryophyta</taxon>
        <taxon>Tracheophyta</taxon>
        <taxon>Spermatophyta</taxon>
        <taxon>Magnoliopsida</taxon>
        <taxon>eudicotyledons</taxon>
        <taxon>Gunneridae</taxon>
        <taxon>Pentapetalae</taxon>
        <taxon>rosids</taxon>
        <taxon>fabids</taxon>
        <taxon>Malpighiales</taxon>
        <taxon>Salicaceae</taxon>
        <taxon>Saliceae</taxon>
        <taxon>Salix</taxon>
    </lineage>
</organism>
<dbReference type="EMBL" id="JAPFFJ010000005">
    <property type="protein sequence ID" value="KAJ6427788.1"/>
    <property type="molecule type" value="Genomic_DNA"/>
</dbReference>
<dbReference type="Proteomes" id="UP001162972">
    <property type="component" value="Chromosome 1"/>
</dbReference>
<accession>A0AAD6KQW1</accession>
<dbReference type="AlphaFoldDB" id="A0AAD6KQW1"/>
<name>A0AAD6KQW1_9ROSI</name>